<proteinExistence type="predicted"/>
<dbReference type="AlphaFoldDB" id="A0A0E2LTS5"/>
<gene>
    <name evidence="1" type="ORF">HMPREF1555_00179</name>
</gene>
<evidence type="ECO:0000313" key="1">
    <source>
        <dbReference type="EMBL" id="ERJ68835.1"/>
    </source>
</evidence>
<protein>
    <submittedName>
        <fullName evidence="1">Uncharacterized protein</fullName>
    </submittedName>
</protein>
<dbReference type="HOGENOM" id="CLU_3203371_0_0_10"/>
<evidence type="ECO:0000313" key="2">
    <source>
        <dbReference type="Proteomes" id="UP000016630"/>
    </source>
</evidence>
<sequence length="45" mass="5082">MIPNSSSLLKTFFARILDSPSILIKVYILLLEAYRISGQEEIPNS</sequence>
<name>A0A0E2LTS5_PORGN</name>
<organism evidence="1 2">
    <name type="scientific">Porphyromonas gingivalis F0570</name>
    <dbReference type="NCBI Taxonomy" id="1227271"/>
    <lineage>
        <taxon>Bacteria</taxon>
        <taxon>Pseudomonadati</taxon>
        <taxon>Bacteroidota</taxon>
        <taxon>Bacteroidia</taxon>
        <taxon>Bacteroidales</taxon>
        <taxon>Porphyromonadaceae</taxon>
        <taxon>Porphyromonas</taxon>
    </lineage>
</organism>
<reference evidence="1 2" key="1">
    <citation type="submission" date="2013-06" db="EMBL/GenBank/DDBJ databases">
        <authorList>
            <person name="Weinstock G."/>
            <person name="Sodergren E."/>
            <person name="Lobos E.A."/>
            <person name="Fulton L."/>
            <person name="Fulton R."/>
            <person name="Courtney L."/>
            <person name="Fronick C."/>
            <person name="O'Laughlin M."/>
            <person name="Godfrey J."/>
            <person name="Wilson R.M."/>
            <person name="Miner T."/>
            <person name="Farmer C."/>
            <person name="Delehaunty K."/>
            <person name="Cordes M."/>
            <person name="Minx P."/>
            <person name="Tomlinson C."/>
            <person name="Chen J."/>
            <person name="Wollam A."/>
            <person name="Pepin K.H."/>
            <person name="Bhonagiri V."/>
            <person name="Zhang X."/>
            <person name="Warren W."/>
            <person name="Mitreva M."/>
            <person name="Mardis E.R."/>
            <person name="Wilson R.K."/>
        </authorList>
    </citation>
    <scope>NUCLEOTIDE SEQUENCE [LARGE SCALE GENOMIC DNA]</scope>
    <source>
        <strain evidence="1 2">F0570</strain>
    </source>
</reference>
<dbReference type="Proteomes" id="UP000016630">
    <property type="component" value="Unassembled WGS sequence"/>
</dbReference>
<dbReference type="EMBL" id="AWUW01000010">
    <property type="protein sequence ID" value="ERJ68835.1"/>
    <property type="molecule type" value="Genomic_DNA"/>
</dbReference>
<accession>A0A0E2LTS5</accession>
<comment type="caution">
    <text evidence="1">The sequence shown here is derived from an EMBL/GenBank/DDBJ whole genome shotgun (WGS) entry which is preliminary data.</text>
</comment>